<evidence type="ECO:0008006" key="3">
    <source>
        <dbReference type="Google" id="ProtNLM"/>
    </source>
</evidence>
<evidence type="ECO:0000313" key="2">
    <source>
        <dbReference type="Proteomes" id="UP000838672"/>
    </source>
</evidence>
<dbReference type="PANTHER" id="PTHR34846">
    <property type="entry name" value="4-CARBOXYMUCONOLACTONE DECARBOXYLASE FAMILY PROTEIN (AFU_ORTHOLOGUE AFUA_6G11590)"/>
    <property type="match status" value="1"/>
</dbReference>
<sequence length="188" mass="21892">MRLKPVSPISWWLKPFAWWQRRRYGSELQPMRFWGYRPKLFFLISAFFQTLDRKKSPIAAELRALVCLRVAQLHQCHFCIDLNQLKYAQRSTQLDKITALHQWPQHPEFNEQERAVLAYCETVIDIHRQVSDAQIAELRTWFDDAALMELTALISFQSLSASFNAALDVPAQGFCAIDAPNKSPRNTP</sequence>
<dbReference type="Proteomes" id="UP000838672">
    <property type="component" value="Unassembled WGS sequence"/>
</dbReference>
<protein>
    <recommendedName>
        <fullName evidence="3">Carboxymuconolactone decarboxylase family protein</fullName>
    </recommendedName>
</protein>
<comment type="caution">
    <text evidence="1">The sequence shown here is derived from an EMBL/GenBank/DDBJ whole genome shotgun (WGS) entry which is preliminary data.</text>
</comment>
<organism evidence="1 2">
    <name type="scientific">Vibrio stylophorae</name>
    <dbReference type="NCBI Taxonomy" id="659351"/>
    <lineage>
        <taxon>Bacteria</taxon>
        <taxon>Pseudomonadati</taxon>
        <taxon>Pseudomonadota</taxon>
        <taxon>Gammaproteobacteria</taxon>
        <taxon>Vibrionales</taxon>
        <taxon>Vibrionaceae</taxon>
        <taxon>Vibrio</taxon>
    </lineage>
</organism>
<keyword evidence="2" id="KW-1185">Reference proteome</keyword>
<accession>A0ABN8DPC1</accession>
<gene>
    <name evidence="1" type="ORF">VST7929_00897</name>
</gene>
<dbReference type="InterPro" id="IPR029032">
    <property type="entry name" value="AhpD-like"/>
</dbReference>
<dbReference type="RefSeq" id="WP_237465244.1">
    <property type="nucleotide sequence ID" value="NZ_CAKLDI010000001.1"/>
</dbReference>
<reference evidence="1" key="1">
    <citation type="submission" date="2021-11" db="EMBL/GenBank/DDBJ databases">
        <authorList>
            <person name="Rodrigo-Torres L."/>
            <person name="Arahal R. D."/>
            <person name="Lucena T."/>
        </authorList>
    </citation>
    <scope>NUCLEOTIDE SEQUENCE</scope>
    <source>
        <strain evidence="1">CECT 7929</strain>
    </source>
</reference>
<dbReference type="Gene3D" id="1.20.1290.10">
    <property type="entry name" value="AhpD-like"/>
    <property type="match status" value="1"/>
</dbReference>
<dbReference type="EMBL" id="CAKLDI010000001">
    <property type="protein sequence ID" value="CAH0533046.1"/>
    <property type="molecule type" value="Genomic_DNA"/>
</dbReference>
<proteinExistence type="predicted"/>
<dbReference type="SUPFAM" id="SSF69118">
    <property type="entry name" value="AhpD-like"/>
    <property type="match status" value="1"/>
</dbReference>
<name>A0ABN8DPC1_9VIBR</name>
<dbReference type="PANTHER" id="PTHR34846:SF10">
    <property type="entry name" value="CYTOPLASMIC PROTEIN"/>
    <property type="match status" value="1"/>
</dbReference>
<evidence type="ECO:0000313" key="1">
    <source>
        <dbReference type="EMBL" id="CAH0533046.1"/>
    </source>
</evidence>